<organism evidence="9 10">
    <name type="scientific">Calothrix parasitica NIES-267</name>
    <dbReference type="NCBI Taxonomy" id="1973488"/>
    <lineage>
        <taxon>Bacteria</taxon>
        <taxon>Bacillati</taxon>
        <taxon>Cyanobacteriota</taxon>
        <taxon>Cyanophyceae</taxon>
        <taxon>Nostocales</taxon>
        <taxon>Calotrichaceae</taxon>
        <taxon>Calothrix</taxon>
    </lineage>
</organism>
<dbReference type="InterPro" id="IPR011006">
    <property type="entry name" value="CheY-like_superfamily"/>
</dbReference>
<dbReference type="EC" id="2.7.13.3" evidence="2"/>
<dbReference type="PANTHER" id="PTHR43711:SF26">
    <property type="entry name" value="SENSOR HISTIDINE KINASE RCSC"/>
    <property type="match status" value="1"/>
</dbReference>
<dbReference type="PANTHER" id="PTHR43711">
    <property type="entry name" value="TWO-COMPONENT HISTIDINE KINASE"/>
    <property type="match status" value="1"/>
</dbReference>
<dbReference type="InterPro" id="IPR004358">
    <property type="entry name" value="Sig_transdc_His_kin-like_C"/>
</dbReference>
<dbReference type="InterPro" id="IPR036097">
    <property type="entry name" value="HisK_dim/P_sf"/>
</dbReference>
<dbReference type="EMBL" id="AP018227">
    <property type="protein sequence ID" value="BAY85258.1"/>
    <property type="molecule type" value="Genomic_DNA"/>
</dbReference>
<evidence type="ECO:0000256" key="4">
    <source>
        <dbReference type="ARBA" id="ARBA00022679"/>
    </source>
</evidence>
<feature type="domain" description="Histidine kinase" evidence="8">
    <location>
        <begin position="145"/>
        <end position="361"/>
    </location>
</feature>
<keyword evidence="6" id="KW-0902">Two-component regulatory system</keyword>
<dbReference type="InterPro" id="IPR036890">
    <property type="entry name" value="HATPase_C_sf"/>
</dbReference>
<dbReference type="SMART" id="SM00388">
    <property type="entry name" value="HisKA"/>
    <property type="match status" value="1"/>
</dbReference>
<comment type="function">
    <text evidence="7">Photoreceptor which exists in two forms that are reversibly interconvertible by light: the R form that absorbs maximally in the red region of the spectrum and the FR form that absorbs maximally in the far-red region.</text>
</comment>
<dbReference type="Gene3D" id="3.30.565.10">
    <property type="entry name" value="Histidine kinase-like ATPase, C-terminal domain"/>
    <property type="match status" value="1"/>
</dbReference>
<dbReference type="FunFam" id="3.30.565.10:FF:000006">
    <property type="entry name" value="Sensor histidine kinase WalK"/>
    <property type="match status" value="1"/>
</dbReference>
<dbReference type="InterPro" id="IPR003661">
    <property type="entry name" value="HisK_dim/P_dom"/>
</dbReference>
<dbReference type="Proteomes" id="UP000218418">
    <property type="component" value="Chromosome"/>
</dbReference>
<dbReference type="PRINTS" id="PR00344">
    <property type="entry name" value="BCTRLSENSOR"/>
</dbReference>
<evidence type="ECO:0000259" key="8">
    <source>
        <dbReference type="PROSITE" id="PS50109"/>
    </source>
</evidence>
<keyword evidence="3" id="KW-0597">Phosphoprotein</keyword>
<dbReference type="InterPro" id="IPR003594">
    <property type="entry name" value="HATPase_dom"/>
</dbReference>
<evidence type="ECO:0000256" key="7">
    <source>
        <dbReference type="ARBA" id="ARBA00055745"/>
    </source>
</evidence>
<dbReference type="InterPro" id="IPR005467">
    <property type="entry name" value="His_kinase_dom"/>
</dbReference>
<dbReference type="OrthoDB" id="509491at2"/>
<dbReference type="Gene3D" id="1.10.287.130">
    <property type="match status" value="1"/>
</dbReference>
<dbReference type="SMART" id="SM00387">
    <property type="entry name" value="HATPase_c"/>
    <property type="match status" value="1"/>
</dbReference>
<evidence type="ECO:0000256" key="1">
    <source>
        <dbReference type="ARBA" id="ARBA00000085"/>
    </source>
</evidence>
<dbReference type="SUPFAM" id="SSF55874">
    <property type="entry name" value="ATPase domain of HSP90 chaperone/DNA topoisomerase II/histidine kinase"/>
    <property type="match status" value="1"/>
</dbReference>
<comment type="catalytic activity">
    <reaction evidence="1">
        <text>ATP + protein L-histidine = ADP + protein N-phospho-L-histidine.</text>
        <dbReference type="EC" id="2.7.13.3"/>
    </reaction>
</comment>
<proteinExistence type="predicted"/>
<dbReference type="PROSITE" id="PS50109">
    <property type="entry name" value="HIS_KIN"/>
    <property type="match status" value="1"/>
</dbReference>
<dbReference type="CDD" id="cd00075">
    <property type="entry name" value="HATPase"/>
    <property type="match status" value="1"/>
</dbReference>
<dbReference type="Gene3D" id="3.40.50.2300">
    <property type="match status" value="1"/>
</dbReference>
<sequence length="364" mass="41444">MRKILLLLQHKQNRYLLSQLLEEAGYEVFYPSVDEDLIKLDNTFDLCILGPIALDKFGDWVETTKKAEEPVFLPFLLITSRSDVKMVTRHLWKTIDELITNPIEKIELQVRIEALLQKRQLSLNLKDANEHLHNLNELKSRFISVASHEFRNPLHIILAYTQMLYRGGEKLKSEKKKELFTRIKASAKKMTDTLDDVLILTKGELTAQKLNLQLLDLQEFCRLLVAEIKMGSATNREINYTVQGKSTKAYFDENLLRHIMTNLLTNAIKYSPSDTAVDFDLIFQDTNIIFKIKDTGIGIPLKEQSQLFESFRRASNVGEIPGTGLGLAIVKQSVDLHGGKIAVDSKDGVGTTFTVVLPLKEDKD</sequence>
<dbReference type="InterPro" id="IPR050736">
    <property type="entry name" value="Sensor_HK_Regulatory"/>
</dbReference>
<dbReference type="GO" id="GO:0000155">
    <property type="term" value="F:phosphorelay sensor kinase activity"/>
    <property type="evidence" value="ECO:0007669"/>
    <property type="project" value="InterPro"/>
</dbReference>
<keyword evidence="4" id="KW-0808">Transferase</keyword>
<dbReference type="AlphaFoldDB" id="A0A1Z4LVY0"/>
<protein>
    <recommendedName>
        <fullName evidence="2">histidine kinase</fullName>
        <ecNumber evidence="2">2.7.13.3</ecNumber>
    </recommendedName>
</protein>
<dbReference type="SUPFAM" id="SSF52172">
    <property type="entry name" value="CheY-like"/>
    <property type="match status" value="1"/>
</dbReference>
<dbReference type="CDD" id="cd00082">
    <property type="entry name" value="HisKA"/>
    <property type="match status" value="1"/>
</dbReference>
<dbReference type="SUPFAM" id="SSF47384">
    <property type="entry name" value="Homodimeric domain of signal transducing histidine kinase"/>
    <property type="match status" value="1"/>
</dbReference>
<dbReference type="Pfam" id="PF00512">
    <property type="entry name" value="HisKA"/>
    <property type="match status" value="1"/>
</dbReference>
<evidence type="ECO:0000256" key="2">
    <source>
        <dbReference type="ARBA" id="ARBA00012438"/>
    </source>
</evidence>
<name>A0A1Z4LVY0_9CYAN</name>
<evidence type="ECO:0000313" key="9">
    <source>
        <dbReference type="EMBL" id="BAY85258.1"/>
    </source>
</evidence>
<evidence type="ECO:0000313" key="10">
    <source>
        <dbReference type="Proteomes" id="UP000218418"/>
    </source>
</evidence>
<evidence type="ECO:0000256" key="3">
    <source>
        <dbReference type="ARBA" id="ARBA00022553"/>
    </source>
</evidence>
<reference evidence="9 10" key="1">
    <citation type="submission" date="2017-06" db="EMBL/GenBank/DDBJ databases">
        <title>Genome sequencing of cyanobaciteial culture collection at National Institute for Environmental Studies (NIES).</title>
        <authorList>
            <person name="Hirose Y."/>
            <person name="Shimura Y."/>
            <person name="Fujisawa T."/>
            <person name="Nakamura Y."/>
            <person name="Kawachi M."/>
        </authorList>
    </citation>
    <scope>NUCLEOTIDE SEQUENCE [LARGE SCALE GENOMIC DNA]</scope>
    <source>
        <strain evidence="9 10">NIES-267</strain>
    </source>
</reference>
<dbReference type="Pfam" id="PF02518">
    <property type="entry name" value="HATPase_c"/>
    <property type="match status" value="1"/>
</dbReference>
<keyword evidence="10" id="KW-1185">Reference proteome</keyword>
<evidence type="ECO:0000256" key="6">
    <source>
        <dbReference type="ARBA" id="ARBA00023012"/>
    </source>
</evidence>
<gene>
    <name evidence="9" type="ORF">NIES267_47570</name>
</gene>
<keyword evidence="5 9" id="KW-0418">Kinase</keyword>
<evidence type="ECO:0000256" key="5">
    <source>
        <dbReference type="ARBA" id="ARBA00022777"/>
    </source>
</evidence>
<accession>A0A1Z4LVY0</accession>